<accession>A0AAD5M8S5</accession>
<dbReference type="Gene3D" id="3.40.50.150">
    <property type="entry name" value="Vaccinia Virus protein VP39"/>
    <property type="match status" value="1"/>
</dbReference>
<feature type="transmembrane region" description="Helical" evidence="1">
    <location>
        <begin position="53"/>
        <end position="70"/>
    </location>
</feature>
<gene>
    <name evidence="2" type="ORF">KIN20_011023</name>
</gene>
<name>A0AAD5M8S5_PARTN</name>
<reference evidence="2" key="1">
    <citation type="submission" date="2021-06" db="EMBL/GenBank/DDBJ databases">
        <title>Parelaphostrongylus tenuis whole genome reference sequence.</title>
        <authorList>
            <person name="Garwood T.J."/>
            <person name="Larsen P.A."/>
            <person name="Fountain-Jones N.M."/>
            <person name="Garbe J.R."/>
            <person name="Macchietto M.G."/>
            <person name="Kania S.A."/>
            <person name="Gerhold R.W."/>
            <person name="Richards J.E."/>
            <person name="Wolf T.M."/>
        </authorList>
    </citation>
    <scope>NUCLEOTIDE SEQUENCE</scope>
    <source>
        <strain evidence="2">MNPRO001-30</strain>
        <tissue evidence="2">Meninges</tissue>
    </source>
</reference>
<dbReference type="EMBL" id="JAHQIW010001992">
    <property type="protein sequence ID" value="KAJ1354180.1"/>
    <property type="molecule type" value="Genomic_DNA"/>
</dbReference>
<dbReference type="AlphaFoldDB" id="A0AAD5M8S5"/>
<dbReference type="Proteomes" id="UP001196413">
    <property type="component" value="Unassembled WGS sequence"/>
</dbReference>
<dbReference type="InterPro" id="IPR029063">
    <property type="entry name" value="SAM-dependent_MTases_sf"/>
</dbReference>
<organism evidence="2 3">
    <name type="scientific">Parelaphostrongylus tenuis</name>
    <name type="common">Meningeal worm</name>
    <dbReference type="NCBI Taxonomy" id="148309"/>
    <lineage>
        <taxon>Eukaryota</taxon>
        <taxon>Metazoa</taxon>
        <taxon>Ecdysozoa</taxon>
        <taxon>Nematoda</taxon>
        <taxon>Chromadorea</taxon>
        <taxon>Rhabditida</taxon>
        <taxon>Rhabditina</taxon>
        <taxon>Rhabditomorpha</taxon>
        <taxon>Strongyloidea</taxon>
        <taxon>Metastrongylidae</taxon>
        <taxon>Parelaphostrongylus</taxon>
    </lineage>
</organism>
<comment type="caution">
    <text evidence="2">The sequence shown here is derived from an EMBL/GenBank/DDBJ whole genome shotgun (WGS) entry which is preliminary data.</text>
</comment>
<feature type="non-terminal residue" evidence="2">
    <location>
        <position position="122"/>
    </location>
</feature>
<keyword evidence="3" id="KW-1185">Reference proteome</keyword>
<sequence length="122" mass="13896">MTLHRVRFQPSRGVILIVRHGNYTSQSVRLSYARLMIAGSFFSGGLLYDSSQIQNILIIGLGGGVINNYFSIMNKVKLNITVVDNDPVMKAIAERWYEFESTPMQRIIVDDGLRYIREGVQR</sequence>
<feature type="transmembrane region" description="Helical" evidence="1">
    <location>
        <begin position="30"/>
        <end position="47"/>
    </location>
</feature>
<evidence type="ECO:0008006" key="4">
    <source>
        <dbReference type="Google" id="ProtNLM"/>
    </source>
</evidence>
<protein>
    <recommendedName>
        <fullName evidence="4">PABS domain-containing protein</fullName>
    </recommendedName>
</protein>
<proteinExistence type="predicted"/>
<keyword evidence="1" id="KW-0472">Membrane</keyword>
<evidence type="ECO:0000313" key="3">
    <source>
        <dbReference type="Proteomes" id="UP001196413"/>
    </source>
</evidence>
<keyword evidence="1" id="KW-1133">Transmembrane helix</keyword>
<evidence type="ECO:0000256" key="1">
    <source>
        <dbReference type="SAM" id="Phobius"/>
    </source>
</evidence>
<dbReference type="SUPFAM" id="SSF53335">
    <property type="entry name" value="S-adenosyl-L-methionine-dependent methyltransferases"/>
    <property type="match status" value="1"/>
</dbReference>
<keyword evidence="1" id="KW-0812">Transmembrane</keyword>
<evidence type="ECO:0000313" key="2">
    <source>
        <dbReference type="EMBL" id="KAJ1354180.1"/>
    </source>
</evidence>